<gene>
    <name evidence="7 9" type="primary">pyrF</name>
    <name evidence="9" type="ORF">DPM12_14625</name>
</gene>
<evidence type="ECO:0000256" key="5">
    <source>
        <dbReference type="ARBA" id="ARBA00023239"/>
    </source>
</evidence>
<evidence type="ECO:0000256" key="3">
    <source>
        <dbReference type="ARBA" id="ARBA00022793"/>
    </source>
</evidence>
<feature type="active site" description="Proton donor" evidence="7">
    <location>
        <position position="95"/>
    </location>
</feature>
<comment type="similarity">
    <text evidence="2 7">Belongs to the OMP decarboxylase family. Type 2 subfamily.</text>
</comment>
<dbReference type="InterPro" id="IPR011995">
    <property type="entry name" value="OMPdecase_type-2"/>
</dbReference>
<dbReference type="CDD" id="cd04725">
    <property type="entry name" value="OMP_decarboxylase_like"/>
    <property type="match status" value="1"/>
</dbReference>
<dbReference type="RefSeq" id="WP_112259147.1">
    <property type="nucleotide sequence ID" value="NZ_QMIG01000016.1"/>
</dbReference>
<dbReference type="InterPro" id="IPR013785">
    <property type="entry name" value="Aldolase_TIM"/>
</dbReference>
<dbReference type="GO" id="GO:0044205">
    <property type="term" value="P:'de novo' UMP biosynthetic process"/>
    <property type="evidence" value="ECO:0007669"/>
    <property type="project" value="UniProtKB-UniRule"/>
</dbReference>
<evidence type="ECO:0000313" key="10">
    <source>
        <dbReference type="Proteomes" id="UP000250462"/>
    </source>
</evidence>
<comment type="catalytic activity">
    <reaction evidence="6 7">
        <text>orotidine 5'-phosphate + H(+) = UMP + CO2</text>
        <dbReference type="Rhea" id="RHEA:11596"/>
        <dbReference type="ChEBI" id="CHEBI:15378"/>
        <dbReference type="ChEBI" id="CHEBI:16526"/>
        <dbReference type="ChEBI" id="CHEBI:57538"/>
        <dbReference type="ChEBI" id="CHEBI:57865"/>
        <dbReference type="EC" id="4.1.1.23"/>
    </reaction>
</comment>
<dbReference type="HAMAP" id="MF_01215">
    <property type="entry name" value="OMPdecase_type2"/>
    <property type="match status" value="1"/>
</dbReference>
<evidence type="ECO:0000256" key="6">
    <source>
        <dbReference type="ARBA" id="ARBA00049157"/>
    </source>
</evidence>
<proteinExistence type="inferred from homology"/>
<evidence type="ECO:0000256" key="4">
    <source>
        <dbReference type="ARBA" id="ARBA00022975"/>
    </source>
</evidence>
<evidence type="ECO:0000256" key="2">
    <source>
        <dbReference type="ARBA" id="ARBA00008847"/>
    </source>
</evidence>
<dbReference type="NCBIfam" id="TIGR02127">
    <property type="entry name" value="pyrF_sub2"/>
    <property type="match status" value="1"/>
</dbReference>
<organism evidence="9 10">
    <name type="scientific">Phytoactinopolyspora halophila</name>
    <dbReference type="NCBI Taxonomy" id="1981511"/>
    <lineage>
        <taxon>Bacteria</taxon>
        <taxon>Bacillati</taxon>
        <taxon>Actinomycetota</taxon>
        <taxon>Actinomycetes</taxon>
        <taxon>Jiangellales</taxon>
        <taxon>Jiangellaceae</taxon>
        <taxon>Phytoactinopolyspora</taxon>
    </lineage>
</organism>
<dbReference type="Proteomes" id="UP000250462">
    <property type="component" value="Unassembled WGS sequence"/>
</dbReference>
<dbReference type="PANTHER" id="PTHR43375">
    <property type="entry name" value="OROTIDINE 5'-PHOSPHATE DECARBOXYLASE"/>
    <property type="match status" value="1"/>
</dbReference>
<comment type="caution">
    <text evidence="9">The sequence shown here is derived from an EMBL/GenBank/DDBJ whole genome shotgun (WGS) entry which is preliminary data.</text>
</comment>
<dbReference type="InterPro" id="IPR011060">
    <property type="entry name" value="RibuloseP-bd_barrel"/>
</dbReference>
<evidence type="ECO:0000256" key="7">
    <source>
        <dbReference type="HAMAP-Rule" id="MF_01215"/>
    </source>
</evidence>
<dbReference type="InterPro" id="IPR018089">
    <property type="entry name" value="OMPdecase_AS"/>
</dbReference>
<dbReference type="InterPro" id="IPR001754">
    <property type="entry name" value="OMPdeCOase_dom"/>
</dbReference>
<dbReference type="PROSITE" id="PS00156">
    <property type="entry name" value="OMPDECASE"/>
    <property type="match status" value="1"/>
</dbReference>
<dbReference type="AlphaFoldDB" id="A0A329QJG5"/>
<dbReference type="OrthoDB" id="9808470at2"/>
<dbReference type="EC" id="4.1.1.23" evidence="7"/>
<feature type="domain" description="Orotidine 5'-phosphate decarboxylase" evidence="8">
    <location>
        <begin position="16"/>
        <end position="262"/>
    </location>
</feature>
<keyword evidence="5 7" id="KW-0456">Lyase</keyword>
<dbReference type="UniPathway" id="UPA00070">
    <property type="reaction ID" value="UER00120"/>
</dbReference>
<dbReference type="GO" id="GO:0006207">
    <property type="term" value="P:'de novo' pyrimidine nucleobase biosynthetic process"/>
    <property type="evidence" value="ECO:0007669"/>
    <property type="project" value="InterPro"/>
</dbReference>
<dbReference type="SMART" id="SM00934">
    <property type="entry name" value="OMPdecase"/>
    <property type="match status" value="1"/>
</dbReference>
<dbReference type="Pfam" id="PF00215">
    <property type="entry name" value="OMPdecase"/>
    <property type="match status" value="1"/>
</dbReference>
<dbReference type="PANTHER" id="PTHR43375:SF1">
    <property type="entry name" value="OROTIDINE 5'-PHOSPHATE DECARBOXYLASE"/>
    <property type="match status" value="1"/>
</dbReference>
<sequence length="288" mass="29668">MTFGERLHRAMRDRGPLCVGIDPHAALLDAWRLADDVNGLETFARTVVEALAADVAVLKPQAAFFERHGSRGIAVLERVIAEARDAGALVLVDAKRGDIGSTMQAYADAFLRPSSPLCSDAVTASPYLGFGALRPLIDTALEHGNGVFVLARTSNPEGDEVQGARTADGRSVAGAVLDHARAVNAGATTWGSIGCVVGATVTLPAGEDLQIGGPLLAPGVGAQGATVADLAGVFGAALPSVLPNVSRDILRHGPDRTTLVSAARAMNSQVTDLLIGEDAGERGNDHDT</sequence>
<protein>
    <recommendedName>
        <fullName evidence="7">Orotidine 5'-phosphate decarboxylase</fullName>
        <ecNumber evidence="7">4.1.1.23</ecNumber>
    </recommendedName>
    <alternativeName>
        <fullName evidence="7">OMP decarboxylase</fullName>
        <shortName evidence="7">OMPDCase</shortName>
        <shortName evidence="7">OMPdecase</shortName>
    </alternativeName>
</protein>
<keyword evidence="10" id="KW-1185">Reference proteome</keyword>
<reference evidence="9 10" key="1">
    <citation type="submission" date="2018-06" db="EMBL/GenBank/DDBJ databases">
        <title>Phytoactinopolyspora halophila sp. nov., a novel halophilic actinomycete isolated from a saline soil in China.</title>
        <authorList>
            <person name="Tang S.-K."/>
        </authorList>
    </citation>
    <scope>NUCLEOTIDE SEQUENCE [LARGE SCALE GENOMIC DNA]</scope>
    <source>
        <strain evidence="9 10">YIM 96934</strain>
    </source>
</reference>
<evidence type="ECO:0000259" key="8">
    <source>
        <dbReference type="SMART" id="SM00934"/>
    </source>
</evidence>
<keyword evidence="3 7" id="KW-0210">Decarboxylase</keyword>
<keyword evidence="4 7" id="KW-0665">Pyrimidine biosynthesis</keyword>
<evidence type="ECO:0000313" key="9">
    <source>
        <dbReference type="EMBL" id="RAW12464.1"/>
    </source>
</evidence>
<accession>A0A329QJG5</accession>
<dbReference type="Gene3D" id="3.20.20.70">
    <property type="entry name" value="Aldolase class I"/>
    <property type="match status" value="1"/>
</dbReference>
<dbReference type="GO" id="GO:0004590">
    <property type="term" value="F:orotidine-5'-phosphate decarboxylase activity"/>
    <property type="evidence" value="ECO:0007669"/>
    <property type="project" value="UniProtKB-UniRule"/>
</dbReference>
<name>A0A329QJG5_9ACTN</name>
<comment type="pathway">
    <text evidence="1 7">Pyrimidine metabolism; UMP biosynthesis via de novo pathway; UMP from orotate: step 2/2.</text>
</comment>
<dbReference type="SUPFAM" id="SSF51366">
    <property type="entry name" value="Ribulose-phoshate binding barrel"/>
    <property type="match status" value="1"/>
</dbReference>
<evidence type="ECO:0000256" key="1">
    <source>
        <dbReference type="ARBA" id="ARBA00004861"/>
    </source>
</evidence>
<dbReference type="EMBL" id="QMIG01000016">
    <property type="protein sequence ID" value="RAW12464.1"/>
    <property type="molecule type" value="Genomic_DNA"/>
</dbReference>